<comment type="caution">
    <text evidence="2">The sequence shown here is derived from an EMBL/GenBank/DDBJ whole genome shotgun (WGS) entry which is preliminary data.</text>
</comment>
<reference evidence="3" key="1">
    <citation type="submission" date="2019-02" db="EMBL/GenBank/DDBJ databases">
        <title>Draft genome sequence of Sphaerospermopsis reniformis NIES-1949.</title>
        <authorList>
            <person name="Yamaguchi H."/>
            <person name="Suzuki S."/>
            <person name="Kawachi M."/>
        </authorList>
    </citation>
    <scope>NUCLEOTIDE SEQUENCE [LARGE SCALE GENOMIC DNA]</scope>
    <source>
        <strain evidence="3">NIES-1949</strain>
    </source>
</reference>
<evidence type="ECO:0000313" key="3">
    <source>
        <dbReference type="Proteomes" id="UP000300142"/>
    </source>
</evidence>
<dbReference type="RefSeq" id="WP_137668095.1">
    <property type="nucleotide sequence ID" value="NZ_BJCE01000116.1"/>
</dbReference>
<feature type="compositionally biased region" description="Polar residues" evidence="1">
    <location>
        <begin position="15"/>
        <end position="37"/>
    </location>
</feature>
<proteinExistence type="predicted"/>
<evidence type="ECO:0000256" key="1">
    <source>
        <dbReference type="SAM" id="MobiDB-lite"/>
    </source>
</evidence>
<dbReference type="Proteomes" id="UP000300142">
    <property type="component" value="Unassembled WGS sequence"/>
</dbReference>
<protein>
    <submittedName>
        <fullName evidence="2">Uncharacterized protein</fullName>
    </submittedName>
</protein>
<sequence>MKQRLQISKKADSLAIQSEETQFQSRPSTNKTQQHTNKTLSQTDIENQEFQQNQIEATKLQLQAKHGTITPEGQTQLTLLQAKMNDVLYSRVQQGYGFGHNLGQIAFRHPEKISSSGSPSLVQAKLNISQPGDQYEQEADTVASNVVNQINQDTIQKQQTSQTATSQNEAGNVATADNSAANPKQQFLNNHVVGKELVKGIDENSPQEKILEQLLNNFKNISFKYTMTYKQGTTLLTGTREGDCRTLAEAFQTVAQEYFGIPNVTIEQIKKPFLSEADETVYQGRKRNCDHGKRWFFQNHYWASWNGKIYDVLFLSNKPPQVDMARQENPLKSMLMPEGEYYETEKGKVVYPRGNEYLTVELSMFEKLKNLVKSLSSLMSRNLDSITNRIRDLLTRGGNNNSDFESLITEVQKNRTSVVTQNNQNQ</sequence>
<dbReference type="EMBL" id="BJCE01000116">
    <property type="protein sequence ID" value="GCL38103.1"/>
    <property type="molecule type" value="Genomic_DNA"/>
</dbReference>
<organism evidence="2 3">
    <name type="scientific">Sphaerospermopsis reniformis</name>
    <dbReference type="NCBI Taxonomy" id="531300"/>
    <lineage>
        <taxon>Bacteria</taxon>
        <taxon>Bacillati</taxon>
        <taxon>Cyanobacteriota</taxon>
        <taxon>Cyanophyceae</taxon>
        <taxon>Nostocales</taxon>
        <taxon>Aphanizomenonaceae</taxon>
        <taxon>Sphaerospermopsis</taxon>
    </lineage>
</organism>
<accession>A0A480A314</accession>
<gene>
    <name evidence="2" type="ORF">SR1949_32160</name>
</gene>
<evidence type="ECO:0000313" key="2">
    <source>
        <dbReference type="EMBL" id="GCL38103.1"/>
    </source>
</evidence>
<dbReference type="AlphaFoldDB" id="A0A480A314"/>
<name>A0A480A314_9CYAN</name>
<keyword evidence="3" id="KW-1185">Reference proteome</keyword>
<feature type="region of interest" description="Disordered" evidence="1">
    <location>
        <begin position="1"/>
        <end position="37"/>
    </location>
</feature>